<evidence type="ECO:0000313" key="2">
    <source>
        <dbReference type="EMBL" id="SHN62877.1"/>
    </source>
</evidence>
<dbReference type="RefSeq" id="WP_245789591.1">
    <property type="nucleotide sequence ID" value="NZ_FRDJ01000006.1"/>
</dbReference>
<dbReference type="PANTHER" id="PTHR11440">
    <property type="entry name" value="LECITHIN-CHOLESTEROL ACYLTRANSFERASE-RELATED"/>
    <property type="match status" value="1"/>
</dbReference>
<proteinExistence type="predicted"/>
<dbReference type="GO" id="GO:0016788">
    <property type="term" value="F:hydrolase activity, acting on ester bonds"/>
    <property type="evidence" value="ECO:0007669"/>
    <property type="project" value="InterPro"/>
</dbReference>
<keyword evidence="3" id="KW-1185">Reference proteome</keyword>
<accession>A0A1M7SWF2</accession>
<sequence>MIFCLSLFAIAFTSITYGAKYYVYYNSLVPIYISLTKIEPFFEYSKVVEYDWERPQAKIYEIRKPKNDAPSVLLIHGIDPNEIYGTWTRYKAIFRDSWTKILPEDYGLYFFIYPSLDIPLEESADALVREIENISKKFEENYDNASVRFNIYAHSMGGLLLRYALQEDEFKKHVNKIIFAGTPHIGSPLANFIVMNKSLLKLRKDWGFIKNVLIASNISGGYTYAPNYRYLMYGSRYPEVPNDVEFLNFAAVITQKADVMFENLVTTEMFSTTGLLFLKSVTDILFSDKQFTDNDGMVPIESATYYGKCEIFRGFDHADLVMSDIIIKKAIEYFYGEKVK</sequence>
<dbReference type="Proteomes" id="UP000184207">
    <property type="component" value="Unassembled WGS sequence"/>
</dbReference>
<protein>
    <submittedName>
        <fullName evidence="2">PGAP1-like protein</fullName>
    </submittedName>
</protein>
<evidence type="ECO:0000313" key="3">
    <source>
        <dbReference type="Proteomes" id="UP000184207"/>
    </source>
</evidence>
<dbReference type="Pfam" id="PF07819">
    <property type="entry name" value="PGAP1"/>
    <property type="match status" value="1"/>
</dbReference>
<reference evidence="3" key="1">
    <citation type="submission" date="2016-12" db="EMBL/GenBank/DDBJ databases">
        <authorList>
            <person name="Varghese N."/>
            <person name="Submissions S."/>
        </authorList>
    </citation>
    <scope>NUCLEOTIDE SEQUENCE [LARGE SCALE GENOMIC DNA]</scope>
    <source>
        <strain evidence="3">DSM 13020</strain>
    </source>
</reference>
<gene>
    <name evidence="2" type="ORF">SAMN02745226_01331</name>
</gene>
<name>A0A1M7SWF2_FERGO</name>
<dbReference type="Gene3D" id="3.40.50.1820">
    <property type="entry name" value="alpha/beta hydrolase"/>
    <property type="match status" value="1"/>
</dbReference>
<organism evidence="2 3">
    <name type="scientific">Fervidobacterium gondwanense DSM 13020</name>
    <dbReference type="NCBI Taxonomy" id="1121883"/>
    <lineage>
        <taxon>Bacteria</taxon>
        <taxon>Thermotogati</taxon>
        <taxon>Thermotogota</taxon>
        <taxon>Thermotogae</taxon>
        <taxon>Thermotogales</taxon>
        <taxon>Fervidobacteriaceae</taxon>
        <taxon>Fervidobacterium</taxon>
    </lineage>
</organism>
<dbReference type="InterPro" id="IPR029058">
    <property type="entry name" value="AB_hydrolase_fold"/>
</dbReference>
<feature type="domain" description="GPI inositol-deacylase PGAP1-like alpha/beta" evidence="1">
    <location>
        <begin position="120"/>
        <end position="191"/>
    </location>
</feature>
<dbReference type="SUPFAM" id="SSF53474">
    <property type="entry name" value="alpha/beta-Hydrolases"/>
    <property type="match status" value="1"/>
</dbReference>
<dbReference type="EMBL" id="FRDJ01000006">
    <property type="protein sequence ID" value="SHN62877.1"/>
    <property type="molecule type" value="Genomic_DNA"/>
</dbReference>
<evidence type="ECO:0000259" key="1">
    <source>
        <dbReference type="Pfam" id="PF07819"/>
    </source>
</evidence>
<dbReference type="AlphaFoldDB" id="A0A1M7SWF2"/>
<dbReference type="STRING" id="1121883.SAMN02745226_01331"/>
<dbReference type="InterPro" id="IPR012908">
    <property type="entry name" value="PGAP1-ab_dom-like"/>
</dbReference>